<keyword evidence="1" id="KW-1185">Reference proteome</keyword>
<sequence length="117" mass="13184">MFLISAHQSGATSTIYGHSKYVKASFYVGDPRPFHTSQVKPMVNGSGFMHTLAKKHHKKALICDSTNDCTCKTMMNHNNTKKVSVFRTVLNKCVNLIFSYTSTIDYRYNTAQLNTPD</sequence>
<dbReference type="AlphaFoldDB" id="A0A7E4W759"/>
<name>A0A7E4W759_PANRE</name>
<proteinExistence type="predicted"/>
<reference evidence="1" key="1">
    <citation type="journal article" date="2013" name="Genetics">
        <title>The draft genome and transcriptome of Panagrellus redivivus are shaped by the harsh demands of a free-living lifestyle.</title>
        <authorList>
            <person name="Srinivasan J."/>
            <person name="Dillman A.R."/>
            <person name="Macchietto M.G."/>
            <person name="Heikkinen L."/>
            <person name="Lakso M."/>
            <person name="Fracchia K.M."/>
            <person name="Antoshechkin I."/>
            <person name="Mortazavi A."/>
            <person name="Wong G."/>
            <person name="Sternberg P.W."/>
        </authorList>
    </citation>
    <scope>NUCLEOTIDE SEQUENCE [LARGE SCALE GENOMIC DNA]</scope>
    <source>
        <strain evidence="1">MT8872</strain>
    </source>
</reference>
<organism evidence="1 2">
    <name type="scientific">Panagrellus redivivus</name>
    <name type="common">Microworm</name>
    <dbReference type="NCBI Taxonomy" id="6233"/>
    <lineage>
        <taxon>Eukaryota</taxon>
        <taxon>Metazoa</taxon>
        <taxon>Ecdysozoa</taxon>
        <taxon>Nematoda</taxon>
        <taxon>Chromadorea</taxon>
        <taxon>Rhabditida</taxon>
        <taxon>Tylenchina</taxon>
        <taxon>Panagrolaimomorpha</taxon>
        <taxon>Panagrolaimoidea</taxon>
        <taxon>Panagrolaimidae</taxon>
        <taxon>Panagrellus</taxon>
    </lineage>
</organism>
<protein>
    <submittedName>
        <fullName evidence="2">Ovule protein</fullName>
    </submittedName>
</protein>
<accession>A0A7E4W759</accession>
<evidence type="ECO:0000313" key="2">
    <source>
        <dbReference type="WBParaSite" id="Pan_g78.t1"/>
    </source>
</evidence>
<dbReference type="WBParaSite" id="Pan_g78.t1">
    <property type="protein sequence ID" value="Pan_g78.t1"/>
    <property type="gene ID" value="Pan_g78"/>
</dbReference>
<dbReference type="Proteomes" id="UP000492821">
    <property type="component" value="Unassembled WGS sequence"/>
</dbReference>
<reference evidence="2" key="2">
    <citation type="submission" date="2020-10" db="UniProtKB">
        <authorList>
            <consortium name="WormBaseParasite"/>
        </authorList>
    </citation>
    <scope>IDENTIFICATION</scope>
</reference>
<evidence type="ECO:0000313" key="1">
    <source>
        <dbReference type="Proteomes" id="UP000492821"/>
    </source>
</evidence>